<dbReference type="NCBIfam" id="NF002315">
    <property type="entry name" value="PRK01237.1"/>
    <property type="match status" value="1"/>
</dbReference>
<dbReference type="HAMAP" id="MF_01883">
    <property type="entry name" value="MdcB"/>
    <property type="match status" value="1"/>
</dbReference>
<gene>
    <name evidence="6" type="ORF">D0466_03355</name>
</gene>
<dbReference type="InterPro" id="IPR002736">
    <property type="entry name" value="CitG"/>
</dbReference>
<dbReference type="Gene3D" id="1.10.4200.10">
    <property type="entry name" value="Triphosphoribosyl-dephospho-CoA protein"/>
    <property type="match status" value="2"/>
</dbReference>
<dbReference type="OrthoDB" id="114886at2"/>
<sequence length="287" mass="30583">MILITESKSKGIPYSERLAELAVDALKEEALLTPKPGLVDQESSGAHSDMSIGLMLRSAEALQSTFAEMAEVSFRHPAGRVLREKLAEVGRRGENNMLLATGGINTHKGAIWALGLLIAGAAIHGPMSPIQIIAETAGSIARYPDRFGPGFETNGAKVRNRYGVPGAAGEAQMGFPHVIAKALPVLWNARRDGIPETEARLDALLMLIANLDDTCILHRGGMEGLLLAKEGALNILRAGGSSKAGHDSMRKLDREFVSHNISPGGSADLLAAALFLDRLHVLSTRFK</sequence>
<evidence type="ECO:0000256" key="1">
    <source>
        <dbReference type="ARBA" id="ARBA00001210"/>
    </source>
</evidence>
<evidence type="ECO:0000313" key="6">
    <source>
        <dbReference type="EMBL" id="RFU64964.1"/>
    </source>
</evidence>
<name>A0A372LG33_9BACI</name>
<comment type="caution">
    <text evidence="6">The sequence shown here is derived from an EMBL/GenBank/DDBJ whole genome shotgun (WGS) entry which is preliminary data.</text>
</comment>
<dbReference type="GO" id="GO:0051191">
    <property type="term" value="P:prosthetic group biosynthetic process"/>
    <property type="evidence" value="ECO:0007669"/>
    <property type="project" value="TreeGrafter"/>
</dbReference>
<organism evidence="6 7">
    <name type="scientific">Peribacillus glennii</name>
    <dbReference type="NCBI Taxonomy" id="2303991"/>
    <lineage>
        <taxon>Bacteria</taxon>
        <taxon>Bacillati</taxon>
        <taxon>Bacillota</taxon>
        <taxon>Bacilli</taxon>
        <taxon>Bacillales</taxon>
        <taxon>Bacillaceae</taxon>
        <taxon>Peribacillus</taxon>
    </lineage>
</organism>
<dbReference type="Proteomes" id="UP000262939">
    <property type="component" value="Unassembled WGS sequence"/>
</dbReference>
<dbReference type="PANTHER" id="PTHR30201">
    <property type="entry name" value="TRIPHOSPHORIBOSYL-DEPHOSPHO-COA SYNTHASE"/>
    <property type="match status" value="1"/>
</dbReference>
<keyword evidence="5" id="KW-0067">ATP-binding</keyword>
<evidence type="ECO:0000256" key="2">
    <source>
        <dbReference type="ARBA" id="ARBA00012074"/>
    </source>
</evidence>
<keyword evidence="6" id="KW-0328">Glycosyltransferase</keyword>
<dbReference type="RefSeq" id="WP_117321140.1">
    <property type="nucleotide sequence ID" value="NZ_QVTD01000003.1"/>
</dbReference>
<protein>
    <recommendedName>
        <fullName evidence="2">triphosphoribosyl-dephospho-CoA synthase</fullName>
        <ecNumber evidence="2">2.4.2.52</ecNumber>
    </recommendedName>
</protein>
<dbReference type="GO" id="GO:0005524">
    <property type="term" value="F:ATP binding"/>
    <property type="evidence" value="ECO:0007669"/>
    <property type="project" value="UniProtKB-KW"/>
</dbReference>
<dbReference type="Pfam" id="PF01874">
    <property type="entry name" value="CitG"/>
    <property type="match status" value="1"/>
</dbReference>
<dbReference type="GO" id="GO:0016757">
    <property type="term" value="F:glycosyltransferase activity"/>
    <property type="evidence" value="ECO:0007669"/>
    <property type="project" value="UniProtKB-KW"/>
</dbReference>
<evidence type="ECO:0000313" key="7">
    <source>
        <dbReference type="Proteomes" id="UP000262939"/>
    </source>
</evidence>
<keyword evidence="7" id="KW-1185">Reference proteome</keyword>
<dbReference type="NCBIfam" id="TIGR03132">
    <property type="entry name" value="malonate_mdcB"/>
    <property type="match status" value="1"/>
</dbReference>
<evidence type="ECO:0000256" key="3">
    <source>
        <dbReference type="ARBA" id="ARBA00022679"/>
    </source>
</evidence>
<dbReference type="GO" id="GO:0046917">
    <property type="term" value="F:triphosphoribosyl-dephospho-CoA synthase activity"/>
    <property type="evidence" value="ECO:0007669"/>
    <property type="project" value="UniProtKB-EC"/>
</dbReference>
<dbReference type="AlphaFoldDB" id="A0A372LG33"/>
<keyword evidence="3 6" id="KW-0808">Transferase</keyword>
<reference evidence="6 7" key="1">
    <citation type="submission" date="2018-08" db="EMBL/GenBank/DDBJ databases">
        <title>Bacillus chawlae sp. nov., Bacillus glennii sp. nov., and Bacillus saganii sp. nov. Isolated from the Vehicle Assembly Building at Kennedy Space Center where the Viking Spacecraft were Assembled.</title>
        <authorList>
            <person name="Seuylemezian A."/>
            <person name="Vaishampayan P."/>
        </authorList>
    </citation>
    <scope>NUCLEOTIDE SEQUENCE [LARGE SCALE GENOMIC DNA]</scope>
    <source>
        <strain evidence="6 7">V44-8</strain>
    </source>
</reference>
<dbReference type="InterPro" id="IPR017555">
    <property type="entry name" value="TriPribosyl-deP-CoA_syn"/>
</dbReference>
<evidence type="ECO:0000256" key="4">
    <source>
        <dbReference type="ARBA" id="ARBA00022741"/>
    </source>
</evidence>
<dbReference type="EC" id="2.4.2.52" evidence="2"/>
<comment type="catalytic activity">
    <reaction evidence="1">
        <text>3'-dephospho-CoA + ATP = 2'-(5''-triphospho-alpha-D-ribosyl)-3'-dephospho-CoA + adenine</text>
        <dbReference type="Rhea" id="RHEA:15117"/>
        <dbReference type="ChEBI" id="CHEBI:16708"/>
        <dbReference type="ChEBI" id="CHEBI:30616"/>
        <dbReference type="ChEBI" id="CHEBI:57328"/>
        <dbReference type="ChEBI" id="CHEBI:61378"/>
        <dbReference type="EC" id="2.4.2.52"/>
    </reaction>
</comment>
<proteinExistence type="inferred from homology"/>
<accession>A0A372LG33</accession>
<keyword evidence="4" id="KW-0547">Nucleotide-binding</keyword>
<evidence type="ECO:0000256" key="5">
    <source>
        <dbReference type="ARBA" id="ARBA00022840"/>
    </source>
</evidence>
<dbReference type="PANTHER" id="PTHR30201:SF2">
    <property type="entry name" value="2-(5''-TRIPHOSPHORIBOSYL)-3'-DEPHOSPHOCOENZYME-A SYNTHASE"/>
    <property type="match status" value="1"/>
</dbReference>
<dbReference type="EMBL" id="QVTD01000003">
    <property type="protein sequence ID" value="RFU64964.1"/>
    <property type="molecule type" value="Genomic_DNA"/>
</dbReference>